<reference evidence="2" key="1">
    <citation type="submission" date="2021-02" db="EMBL/GenBank/DDBJ databases">
        <title>Activity-based single-cell genomes from oceanic crustal fluid captures similar information to metagenomic and metatranscriptomic surveys with orders of magnitude less sampling.</title>
        <authorList>
            <person name="D'Angelo T.S."/>
            <person name="Orcutt B.N."/>
        </authorList>
    </citation>
    <scope>NUCLEOTIDE SEQUENCE [LARGE SCALE GENOMIC DNA]</scope>
    <source>
        <strain evidence="2">AH-315-E05</strain>
    </source>
</reference>
<gene>
    <name evidence="2" type="ORF">JYT19_00950</name>
</gene>
<dbReference type="InterPro" id="IPR036929">
    <property type="entry name" value="DsbDN_sf"/>
</dbReference>
<name>A0ABS3AYX3_9FIRM</name>
<evidence type="ECO:0000313" key="3">
    <source>
        <dbReference type="Proteomes" id="UP000765003"/>
    </source>
</evidence>
<evidence type="ECO:0000259" key="1">
    <source>
        <dbReference type="Pfam" id="PF11412"/>
    </source>
</evidence>
<organism evidence="2 3">
    <name type="scientific">Sulfobacillus acidophilus</name>
    <dbReference type="NCBI Taxonomy" id="53633"/>
    <lineage>
        <taxon>Bacteria</taxon>
        <taxon>Bacillati</taxon>
        <taxon>Bacillota</taxon>
        <taxon>Clostridia</taxon>
        <taxon>Eubacteriales</taxon>
        <taxon>Clostridiales Family XVII. Incertae Sedis</taxon>
        <taxon>Sulfobacillus</taxon>
    </lineage>
</organism>
<keyword evidence="3" id="KW-1185">Reference proteome</keyword>
<feature type="domain" description="Thiol:disulfide interchange protein DsbD N-terminal" evidence="1">
    <location>
        <begin position="42"/>
        <end position="154"/>
    </location>
</feature>
<dbReference type="Gene3D" id="2.60.40.1250">
    <property type="entry name" value="Thiol:disulfide interchange protein DsbD, N-terminal domain"/>
    <property type="match status" value="1"/>
</dbReference>
<sequence>MKFRFFIPFIASLLCLPACKKCENKQKPGAVVQKAANFKGAFSFVSTYNEKTKILTQKIKLKDGFHAYGEGEKIGRPANMIIDNKDGWQMIGKPILPNGQMKDLGILGKSIVLDKKFEISAKVDGGKGPIVGALRMQICSSNACDKPRSHQFEVKNILK</sequence>
<proteinExistence type="predicted"/>
<evidence type="ECO:0000313" key="2">
    <source>
        <dbReference type="EMBL" id="MBN4077458.1"/>
    </source>
</evidence>
<dbReference type="Proteomes" id="UP000765003">
    <property type="component" value="Unassembled WGS sequence"/>
</dbReference>
<dbReference type="Pfam" id="PF11412">
    <property type="entry name" value="DsbD_N"/>
    <property type="match status" value="1"/>
</dbReference>
<comment type="caution">
    <text evidence="2">The sequence shown here is derived from an EMBL/GenBank/DDBJ whole genome shotgun (WGS) entry which is preliminary data.</text>
</comment>
<protein>
    <recommendedName>
        <fullName evidence="1">Thiol:disulfide interchange protein DsbD N-terminal domain-containing protein</fullName>
    </recommendedName>
</protein>
<accession>A0ABS3AYX3</accession>
<dbReference type="InterPro" id="IPR028250">
    <property type="entry name" value="DsbDN"/>
</dbReference>
<dbReference type="EMBL" id="JAFITA010000013">
    <property type="protein sequence ID" value="MBN4077458.1"/>
    <property type="molecule type" value="Genomic_DNA"/>
</dbReference>